<feature type="transmembrane region" description="Helical" evidence="1">
    <location>
        <begin position="135"/>
        <end position="152"/>
    </location>
</feature>
<feature type="transmembrane region" description="Helical" evidence="1">
    <location>
        <begin position="271"/>
        <end position="294"/>
    </location>
</feature>
<keyword evidence="3" id="KW-1185">Reference proteome</keyword>
<feature type="transmembrane region" description="Helical" evidence="1">
    <location>
        <begin position="228"/>
        <end position="259"/>
    </location>
</feature>
<organism evidence="2 3">
    <name type="scientific">Steroidobacter flavus</name>
    <dbReference type="NCBI Taxonomy" id="1842136"/>
    <lineage>
        <taxon>Bacteria</taxon>
        <taxon>Pseudomonadati</taxon>
        <taxon>Pseudomonadota</taxon>
        <taxon>Gammaproteobacteria</taxon>
        <taxon>Steroidobacterales</taxon>
        <taxon>Steroidobacteraceae</taxon>
        <taxon>Steroidobacter</taxon>
    </lineage>
</organism>
<evidence type="ECO:0000313" key="2">
    <source>
        <dbReference type="EMBL" id="MFC4314287.1"/>
    </source>
</evidence>
<keyword evidence="1" id="KW-1133">Transmembrane helix</keyword>
<evidence type="ECO:0000313" key="3">
    <source>
        <dbReference type="Proteomes" id="UP001595904"/>
    </source>
</evidence>
<dbReference type="RefSeq" id="WP_380605344.1">
    <property type="nucleotide sequence ID" value="NZ_JBHSDU010000015.1"/>
</dbReference>
<feature type="transmembrane region" description="Helical" evidence="1">
    <location>
        <begin position="188"/>
        <end position="208"/>
    </location>
</feature>
<feature type="transmembrane region" description="Helical" evidence="1">
    <location>
        <begin position="78"/>
        <end position="95"/>
    </location>
</feature>
<keyword evidence="1" id="KW-0472">Membrane</keyword>
<dbReference type="EMBL" id="JBHSDU010000015">
    <property type="protein sequence ID" value="MFC4314287.1"/>
    <property type="molecule type" value="Genomic_DNA"/>
</dbReference>
<sequence>MSAPMLGSQPDFSLVLGGPLFQMYRRAHLSGDALELLQRRMLVFSIVAWLPLLVLSALQGTALGNTVPIPFIEDIETHVRFLIALPLLIAAEIVVHRRIRFVVNQFVERDIIAPEDMPAFRDAIDSTLRLRNSPAIELALLALVYTLGLWLWRNEIALNVTSWYASAEGAQTRLTPAGYWNTFVSVPIFQFVLLRWYFRFFLWFWFLFRVARLPLRLLASHADRAAGLGFLGISINAFALVLLAQGALLAGLIASQIFFAGRDLMSFKVQILGFLAFFIGATLAPLTVFTPHLVQAKRNTAREFGVLVSRYTNEFHRKWVEGGAPADEPLLGSGDIQSLADLGNSFTVVRETRLVPFSLKDVSRLAAVSAVPFVPLLLTTFSLNDFATYLLKAIF</sequence>
<comment type="caution">
    <text evidence="2">The sequence shown here is derived from an EMBL/GenBank/DDBJ whole genome shotgun (WGS) entry which is preliminary data.</text>
</comment>
<proteinExistence type="predicted"/>
<accession>A0ABV8T3C4</accession>
<feature type="transmembrane region" description="Helical" evidence="1">
    <location>
        <begin position="41"/>
        <end position="58"/>
    </location>
</feature>
<keyword evidence="1" id="KW-0812">Transmembrane</keyword>
<protein>
    <submittedName>
        <fullName evidence="2">Uncharacterized protein</fullName>
    </submittedName>
</protein>
<gene>
    <name evidence="2" type="ORF">ACFPN2_34805</name>
</gene>
<name>A0ABV8T3C4_9GAMM</name>
<reference evidence="3" key="1">
    <citation type="journal article" date="2019" name="Int. J. Syst. Evol. Microbiol.">
        <title>The Global Catalogue of Microorganisms (GCM) 10K type strain sequencing project: providing services to taxonomists for standard genome sequencing and annotation.</title>
        <authorList>
            <consortium name="The Broad Institute Genomics Platform"/>
            <consortium name="The Broad Institute Genome Sequencing Center for Infectious Disease"/>
            <person name="Wu L."/>
            <person name="Ma J."/>
        </authorList>
    </citation>
    <scope>NUCLEOTIDE SEQUENCE [LARGE SCALE GENOMIC DNA]</scope>
    <source>
        <strain evidence="3">CGMCC 1.10759</strain>
    </source>
</reference>
<evidence type="ECO:0000256" key="1">
    <source>
        <dbReference type="SAM" id="Phobius"/>
    </source>
</evidence>
<dbReference type="Proteomes" id="UP001595904">
    <property type="component" value="Unassembled WGS sequence"/>
</dbReference>